<dbReference type="EMBL" id="JBEXRX010000013">
    <property type="protein sequence ID" value="MEU0151755.1"/>
    <property type="molecule type" value="Genomic_DNA"/>
</dbReference>
<dbReference type="SFLD" id="SFLDS00005">
    <property type="entry name" value="Isoprenoid_Synthase_Type_I"/>
    <property type="match status" value="1"/>
</dbReference>
<dbReference type="InterPro" id="IPR008949">
    <property type="entry name" value="Isoprenoid_synthase_dom_sf"/>
</dbReference>
<dbReference type="EC" id="4.2.3.-" evidence="2"/>
<gene>
    <name evidence="3" type="ORF">ABZ071_07495</name>
</gene>
<dbReference type="SUPFAM" id="SSF48576">
    <property type="entry name" value="Terpenoid synthases"/>
    <property type="match status" value="1"/>
</dbReference>
<evidence type="ECO:0000313" key="3">
    <source>
        <dbReference type="EMBL" id="MEU0151755.1"/>
    </source>
</evidence>
<evidence type="ECO:0000256" key="2">
    <source>
        <dbReference type="RuleBase" id="RU366034"/>
    </source>
</evidence>
<accession>A0ABV2VG27</accession>
<dbReference type="Gene3D" id="1.10.600.10">
    <property type="entry name" value="Farnesyl Diphosphate Synthase"/>
    <property type="match status" value="1"/>
</dbReference>
<comment type="caution">
    <text evidence="3">The sequence shown here is derived from an EMBL/GenBank/DDBJ whole genome shotgun (WGS) entry which is preliminary data.</text>
</comment>
<dbReference type="RefSeq" id="WP_355663781.1">
    <property type="nucleotide sequence ID" value="NZ_JBEXRX010000013.1"/>
</dbReference>
<keyword evidence="1 2" id="KW-0456">Lyase</keyword>
<keyword evidence="2" id="KW-0479">Metal-binding</keyword>
<keyword evidence="4" id="KW-1185">Reference proteome</keyword>
<organism evidence="3 4">
    <name type="scientific">Micromonospora fulviviridis</name>
    <dbReference type="NCBI Taxonomy" id="47860"/>
    <lineage>
        <taxon>Bacteria</taxon>
        <taxon>Bacillati</taxon>
        <taxon>Actinomycetota</taxon>
        <taxon>Actinomycetes</taxon>
        <taxon>Micromonosporales</taxon>
        <taxon>Micromonosporaceae</taxon>
        <taxon>Micromonospora</taxon>
    </lineage>
</organism>
<dbReference type="InterPro" id="IPR034686">
    <property type="entry name" value="Terpene_cyclase-like_2"/>
</dbReference>
<dbReference type="SFLD" id="SFLDG01020">
    <property type="entry name" value="Terpene_Cyclase_Like_2"/>
    <property type="match status" value="1"/>
</dbReference>
<evidence type="ECO:0000256" key="1">
    <source>
        <dbReference type="ARBA" id="ARBA00023239"/>
    </source>
</evidence>
<protein>
    <recommendedName>
        <fullName evidence="2">Terpene synthase</fullName>
        <ecNumber evidence="2">4.2.3.-</ecNumber>
    </recommendedName>
</protein>
<sequence length="356" mass="38534">MCRTGHRGRWNSFGPATEADPRCRTLLSRRPTRGGGQGRRDARLRALDTARTPFPARRHADVELVAGQNAGWVRDLGLIDTPGGLRRLGAAHPVELAGRACPDGSVDGLRLLADLISWLFVMDDACDEDGLGASPTRLAPTVAALLEVLDRHGDPAAPAPAEAGPLGVALDDLCRRVRDRQRPALLLRLVSQLREYLLALLWEAAKREHRRVPGVAEYVQMRRHTGGARPSFTLTDLAHPDLPGPDRRADPAVAALDALAADLVCWCNDLFSYDKERATGPDAHNLVTTIAGETGQGEEAALRAAATRFNEGLAAYAERDAALAATGDAGVRAFLATRRNWIRATYDWSRAATRYA</sequence>
<dbReference type="Pfam" id="PF19086">
    <property type="entry name" value="Terpene_syn_C_2"/>
    <property type="match status" value="1"/>
</dbReference>
<comment type="cofactor">
    <cofactor evidence="2">
        <name>Mg(2+)</name>
        <dbReference type="ChEBI" id="CHEBI:18420"/>
    </cofactor>
</comment>
<evidence type="ECO:0000313" key="4">
    <source>
        <dbReference type="Proteomes" id="UP001550348"/>
    </source>
</evidence>
<dbReference type="Proteomes" id="UP001550348">
    <property type="component" value="Unassembled WGS sequence"/>
</dbReference>
<name>A0ABV2VG27_9ACTN</name>
<dbReference type="PANTHER" id="PTHR35201">
    <property type="entry name" value="TERPENE SYNTHASE"/>
    <property type="match status" value="1"/>
</dbReference>
<keyword evidence="2" id="KW-0460">Magnesium</keyword>
<comment type="similarity">
    <text evidence="2">Belongs to the terpene synthase family.</text>
</comment>
<reference evidence="3 4" key="1">
    <citation type="submission" date="2024-06" db="EMBL/GenBank/DDBJ databases">
        <title>The Natural Products Discovery Center: Release of the First 8490 Sequenced Strains for Exploring Actinobacteria Biosynthetic Diversity.</title>
        <authorList>
            <person name="Kalkreuter E."/>
            <person name="Kautsar S.A."/>
            <person name="Yang D."/>
            <person name="Bader C.D."/>
            <person name="Teijaro C.N."/>
            <person name="Fluegel L."/>
            <person name="Davis C.M."/>
            <person name="Simpson J.R."/>
            <person name="Lauterbach L."/>
            <person name="Steele A.D."/>
            <person name="Gui C."/>
            <person name="Meng S."/>
            <person name="Li G."/>
            <person name="Viehrig K."/>
            <person name="Ye F."/>
            <person name="Su P."/>
            <person name="Kiefer A.F."/>
            <person name="Nichols A."/>
            <person name="Cepeda A.J."/>
            <person name="Yan W."/>
            <person name="Fan B."/>
            <person name="Jiang Y."/>
            <person name="Adhikari A."/>
            <person name="Zheng C.-J."/>
            <person name="Schuster L."/>
            <person name="Cowan T.M."/>
            <person name="Smanski M.J."/>
            <person name="Chevrette M.G."/>
            <person name="De Carvalho L.P.S."/>
            <person name="Shen B."/>
        </authorList>
    </citation>
    <scope>NUCLEOTIDE SEQUENCE [LARGE SCALE GENOMIC DNA]</scope>
    <source>
        <strain evidence="3 4">NPDC006286</strain>
    </source>
</reference>
<dbReference type="PANTHER" id="PTHR35201:SF4">
    <property type="entry name" value="BETA-PINACENE SYNTHASE-RELATED"/>
    <property type="match status" value="1"/>
</dbReference>
<proteinExistence type="inferred from homology"/>